<evidence type="ECO:0000256" key="1">
    <source>
        <dbReference type="ARBA" id="ARBA00001933"/>
    </source>
</evidence>
<evidence type="ECO:0000256" key="2">
    <source>
        <dbReference type="ARBA" id="ARBA00009077"/>
    </source>
</evidence>
<evidence type="ECO:0000256" key="6">
    <source>
        <dbReference type="RuleBase" id="RU362118"/>
    </source>
</evidence>
<dbReference type="Gene3D" id="3.40.640.10">
    <property type="entry name" value="Type I PLP-dependent aspartate aminotransferase-like (Major domain)"/>
    <property type="match status" value="1"/>
</dbReference>
<dbReference type="EMBL" id="CP059693">
    <property type="protein sequence ID" value="WDE09980.1"/>
    <property type="molecule type" value="Genomic_DNA"/>
</dbReference>
<keyword evidence="4" id="KW-0456">Lyase</keyword>
<evidence type="ECO:0000256" key="3">
    <source>
        <dbReference type="ARBA" id="ARBA00022898"/>
    </source>
</evidence>
<dbReference type="InterPro" id="IPR000277">
    <property type="entry name" value="Cys/Met-Metab_PyrdxlP-dep_enz"/>
</dbReference>
<organism evidence="7 8">
    <name type="scientific">Thalassomonas haliotis</name>
    <dbReference type="NCBI Taxonomy" id="485448"/>
    <lineage>
        <taxon>Bacteria</taxon>
        <taxon>Pseudomonadati</taxon>
        <taxon>Pseudomonadota</taxon>
        <taxon>Gammaproteobacteria</taxon>
        <taxon>Alteromonadales</taxon>
        <taxon>Colwelliaceae</taxon>
        <taxon>Thalassomonas</taxon>
    </lineage>
</organism>
<keyword evidence="8" id="KW-1185">Reference proteome</keyword>
<dbReference type="Gene3D" id="3.90.1150.10">
    <property type="entry name" value="Aspartate Aminotransferase, domain 1"/>
    <property type="match status" value="1"/>
</dbReference>
<accession>A0ABY7V8K9</accession>
<comment type="similarity">
    <text evidence="2 6">Belongs to the trans-sulfuration enzymes family.</text>
</comment>
<dbReference type="PIRSF" id="PIRSF001434">
    <property type="entry name" value="CGS"/>
    <property type="match status" value="1"/>
</dbReference>
<gene>
    <name evidence="7" type="ORF">H3N35_16940</name>
</gene>
<dbReference type="InterPro" id="IPR015422">
    <property type="entry name" value="PyrdxlP-dep_Trfase_small"/>
</dbReference>
<reference evidence="7 8" key="1">
    <citation type="journal article" date="2022" name="Mar. Drugs">
        <title>Bioassay-Guided Fractionation Leads to the Detection of Cholic Acid Generated by the Rare Thalassomonas sp.</title>
        <authorList>
            <person name="Pheiffer F."/>
            <person name="Schneider Y.K."/>
            <person name="Hansen E.H."/>
            <person name="Andersen J.H."/>
            <person name="Isaksson J."/>
            <person name="Busche T."/>
            <person name="R C."/>
            <person name="Kalinowski J."/>
            <person name="Zyl L.V."/>
            <person name="Trindade M."/>
        </authorList>
    </citation>
    <scope>NUCLEOTIDE SEQUENCE [LARGE SCALE GENOMIC DNA]</scope>
    <source>
        <strain evidence="7 8">A5K-61T</strain>
    </source>
</reference>
<comment type="catalytic activity">
    <reaction evidence="5">
        <text>L,L-cystathionine + H2O = L-homocysteine + pyruvate + NH4(+)</text>
        <dbReference type="Rhea" id="RHEA:13965"/>
        <dbReference type="ChEBI" id="CHEBI:15361"/>
        <dbReference type="ChEBI" id="CHEBI:15377"/>
        <dbReference type="ChEBI" id="CHEBI:28938"/>
        <dbReference type="ChEBI" id="CHEBI:58161"/>
        <dbReference type="ChEBI" id="CHEBI:58199"/>
    </reaction>
</comment>
<evidence type="ECO:0000256" key="5">
    <source>
        <dbReference type="ARBA" id="ARBA00047517"/>
    </source>
</evidence>
<dbReference type="Pfam" id="PF01053">
    <property type="entry name" value="Cys_Met_Meta_PP"/>
    <property type="match status" value="1"/>
</dbReference>
<keyword evidence="3 6" id="KW-0663">Pyridoxal phosphate</keyword>
<dbReference type="PANTHER" id="PTHR43500:SF1">
    <property type="entry name" value="CYSTATHIONINE BETA-LYASE-RELATED"/>
    <property type="match status" value="1"/>
</dbReference>
<dbReference type="RefSeq" id="WP_274049989.1">
    <property type="nucleotide sequence ID" value="NZ_CP059693.1"/>
</dbReference>
<dbReference type="InterPro" id="IPR015421">
    <property type="entry name" value="PyrdxlP-dep_Trfase_major"/>
</dbReference>
<keyword evidence="7" id="KW-0808">Transferase</keyword>
<dbReference type="GO" id="GO:0016740">
    <property type="term" value="F:transferase activity"/>
    <property type="evidence" value="ECO:0007669"/>
    <property type="project" value="UniProtKB-KW"/>
</dbReference>
<evidence type="ECO:0000313" key="7">
    <source>
        <dbReference type="EMBL" id="WDE09980.1"/>
    </source>
</evidence>
<comment type="cofactor">
    <cofactor evidence="1 6">
        <name>pyridoxal 5'-phosphate</name>
        <dbReference type="ChEBI" id="CHEBI:597326"/>
    </cofactor>
</comment>
<dbReference type="PANTHER" id="PTHR43500">
    <property type="entry name" value="CYSTATHIONINE BETA-LYASE-RELATED"/>
    <property type="match status" value="1"/>
</dbReference>
<evidence type="ECO:0000256" key="4">
    <source>
        <dbReference type="ARBA" id="ARBA00023239"/>
    </source>
</evidence>
<dbReference type="Proteomes" id="UP001215231">
    <property type="component" value="Chromosome"/>
</dbReference>
<sequence>MTHINSKLVHLGRSSARESLAVNPPLVRASTTVFPTLAAFKSSYRGITFESPRYGRSGTSTAFELQTAMASICNTQTCIATSCGLSACAAVLSAYATPGSHLLIQKEVYGPTRALAENELRRIKAKIEYFDHVDELAQLITPQTSLIYLEVPASLSMKMLDIRAVTTMAQRHNIPVACDSTWGTPYFFDAHALGINISIHGATKYINGHSDTLLGLLTGSYEDLAKTRQWCEQFGSHAAPDACWMTLRGLRTLSVRMERHQENALHLAKYLQAQPQIKNVLFPALASDPGHHLWQQQFSGGAGPFTVELQPCSEACYEKFFDSLNLFALGTSWGGFESLVMPAIAHHLRSKQTLADEGRMVRLHIGLEDKDELCADLQQALALLGG</sequence>
<dbReference type="InterPro" id="IPR006233">
    <property type="entry name" value="Cys_b_lyase_bac"/>
</dbReference>
<dbReference type="SUPFAM" id="SSF53383">
    <property type="entry name" value="PLP-dependent transferases"/>
    <property type="match status" value="1"/>
</dbReference>
<name>A0ABY7V8K9_9GAMM</name>
<proteinExistence type="inferred from homology"/>
<dbReference type="InterPro" id="IPR015424">
    <property type="entry name" value="PyrdxlP-dep_Trfase"/>
</dbReference>
<protein>
    <submittedName>
        <fullName evidence="7">PLP-dependent transferase</fullName>
    </submittedName>
</protein>
<evidence type="ECO:0000313" key="8">
    <source>
        <dbReference type="Proteomes" id="UP001215231"/>
    </source>
</evidence>